<feature type="signal peptide" evidence="1">
    <location>
        <begin position="1"/>
        <end position="20"/>
    </location>
</feature>
<dbReference type="RefSeq" id="WP_098074371.1">
    <property type="nucleotide sequence ID" value="NZ_PDEQ01000002.1"/>
</dbReference>
<dbReference type="Proteomes" id="UP000220102">
    <property type="component" value="Unassembled WGS sequence"/>
</dbReference>
<evidence type="ECO:0000313" key="3">
    <source>
        <dbReference type="Proteomes" id="UP000220102"/>
    </source>
</evidence>
<evidence type="ECO:0000313" key="2">
    <source>
        <dbReference type="EMBL" id="PEN14194.1"/>
    </source>
</evidence>
<protein>
    <recommendedName>
        <fullName evidence="4">Photosystem II protein PsbQ</fullName>
    </recommendedName>
</protein>
<comment type="caution">
    <text evidence="2">The sequence shown here is derived from an EMBL/GenBank/DDBJ whole genome shotgun (WGS) entry which is preliminary data.</text>
</comment>
<gene>
    <name evidence="2" type="ORF">CRI94_03905</name>
</gene>
<evidence type="ECO:0000256" key="1">
    <source>
        <dbReference type="SAM" id="SignalP"/>
    </source>
</evidence>
<sequence length="157" mass="17487">MSFRNRPALSFLIVVLLLFAGCGGSEGDSSATEQFDRARAWVEQQSAVVKDVGEMIDAYERNDMKRAAAEMDSLRGKLNWEELGSPQMRDRILTIGTEVYAALDRTEDAARLIENALPHLDGELRTQWDELRARLEDGSIPRTLDSDASGEAVGERE</sequence>
<dbReference type="PROSITE" id="PS51257">
    <property type="entry name" value="PROKAR_LIPOPROTEIN"/>
    <property type="match status" value="1"/>
</dbReference>
<name>A0A2A8CZX6_9BACT</name>
<organism evidence="2 3">
    <name type="scientific">Longibacter salinarum</name>
    <dbReference type="NCBI Taxonomy" id="1850348"/>
    <lineage>
        <taxon>Bacteria</taxon>
        <taxon>Pseudomonadati</taxon>
        <taxon>Rhodothermota</taxon>
        <taxon>Rhodothermia</taxon>
        <taxon>Rhodothermales</taxon>
        <taxon>Salisaetaceae</taxon>
        <taxon>Longibacter</taxon>
    </lineage>
</organism>
<keyword evidence="1" id="KW-0732">Signal</keyword>
<accession>A0A2A8CZX6</accession>
<evidence type="ECO:0008006" key="4">
    <source>
        <dbReference type="Google" id="ProtNLM"/>
    </source>
</evidence>
<reference evidence="2 3" key="1">
    <citation type="submission" date="2017-10" db="EMBL/GenBank/DDBJ databases">
        <title>Draft genome of Longibacter Salinarum.</title>
        <authorList>
            <person name="Goh K.M."/>
            <person name="Shamsir M.S."/>
            <person name="Lim S.W."/>
        </authorList>
    </citation>
    <scope>NUCLEOTIDE SEQUENCE [LARGE SCALE GENOMIC DNA]</scope>
    <source>
        <strain evidence="2 3">KCTC 52045</strain>
    </source>
</reference>
<dbReference type="AlphaFoldDB" id="A0A2A8CZX6"/>
<feature type="chain" id="PRO_5013241817" description="Photosystem II protein PsbQ" evidence="1">
    <location>
        <begin position="21"/>
        <end position="157"/>
    </location>
</feature>
<proteinExistence type="predicted"/>
<dbReference type="EMBL" id="PDEQ01000002">
    <property type="protein sequence ID" value="PEN14194.1"/>
    <property type="molecule type" value="Genomic_DNA"/>
</dbReference>
<keyword evidence="3" id="KW-1185">Reference proteome</keyword>